<accession>A0A0A1TNY4</accession>
<keyword evidence="3" id="KW-1185">Reference proteome</keyword>
<dbReference type="Proteomes" id="UP000039046">
    <property type="component" value="Unassembled WGS sequence"/>
</dbReference>
<name>A0A0A1TNY4_9HYPO</name>
<feature type="compositionally biased region" description="Polar residues" evidence="1">
    <location>
        <begin position="58"/>
        <end position="80"/>
    </location>
</feature>
<feature type="compositionally biased region" description="Polar residues" evidence="1">
    <location>
        <begin position="391"/>
        <end position="408"/>
    </location>
</feature>
<dbReference type="InterPro" id="IPR013745">
    <property type="entry name" value="Bit61/PRR5"/>
</dbReference>
<reference evidence="2 3" key="1">
    <citation type="journal article" date="2015" name="Genome Announc.">
        <title>Draft Genome Sequence and Gene Annotation of the Entomopathogenic Fungus Verticillium hemipterigenum.</title>
        <authorList>
            <person name="Horn F."/>
            <person name="Habel A."/>
            <person name="Scharf D.H."/>
            <person name="Dworschak J."/>
            <person name="Brakhage A.A."/>
            <person name="Guthke R."/>
            <person name="Hertweck C."/>
            <person name="Linde J."/>
        </authorList>
    </citation>
    <scope>NUCLEOTIDE SEQUENCE [LARGE SCALE GENOMIC DNA]</scope>
</reference>
<dbReference type="PANTHER" id="PTHR32428">
    <property type="entry name" value="TARGET OF RAPAMYCIN COMPLEX 2 SUBUNIT BIT61-RELATED"/>
    <property type="match status" value="1"/>
</dbReference>
<dbReference type="GO" id="GO:0038203">
    <property type="term" value="P:TORC2 signaling"/>
    <property type="evidence" value="ECO:0007669"/>
    <property type="project" value="TreeGrafter"/>
</dbReference>
<gene>
    <name evidence="2" type="ORF">VHEMI08018</name>
</gene>
<feature type="compositionally biased region" description="Basic and acidic residues" evidence="1">
    <location>
        <begin position="426"/>
        <end position="437"/>
    </location>
</feature>
<feature type="compositionally biased region" description="Pro residues" evidence="1">
    <location>
        <begin position="265"/>
        <end position="278"/>
    </location>
</feature>
<evidence type="ECO:0000313" key="3">
    <source>
        <dbReference type="Proteomes" id="UP000039046"/>
    </source>
</evidence>
<feature type="compositionally biased region" description="Low complexity" evidence="1">
    <location>
        <begin position="147"/>
        <end position="167"/>
    </location>
</feature>
<organism evidence="2 3">
    <name type="scientific">[Torrubiella] hemipterigena</name>
    <dbReference type="NCBI Taxonomy" id="1531966"/>
    <lineage>
        <taxon>Eukaryota</taxon>
        <taxon>Fungi</taxon>
        <taxon>Dikarya</taxon>
        <taxon>Ascomycota</taxon>
        <taxon>Pezizomycotina</taxon>
        <taxon>Sordariomycetes</taxon>
        <taxon>Hypocreomycetidae</taxon>
        <taxon>Hypocreales</taxon>
        <taxon>Clavicipitaceae</taxon>
        <taxon>Clavicipitaceae incertae sedis</taxon>
        <taxon>'Torrubiella' clade</taxon>
    </lineage>
</organism>
<dbReference type="HOGENOM" id="CLU_005193_1_0_1"/>
<dbReference type="PANTHER" id="PTHR32428:SF2">
    <property type="entry name" value="TARGET OF RAPAMYCIN COMPLEX 2 SUBUNIT BIT61-RELATED"/>
    <property type="match status" value="1"/>
</dbReference>
<sequence>MNSSSASGSAGGQRSHSGRAPGSFSPLTSSSTSPNKPSQSPRPLSLTRRAPPPLNMDNLPSGNDGPSSATLTTPTISISKRSQRAGSPATPIYNQFASAASTSSLHNFSRPTGSPRVVTQGTSSPLVRGETRRVTATQGSFEPTMPSTSNQTSAAALTASQIAAQAAVMSHHKSAGTIAHSRQRSQTVPMSTDSGDSSRRSSGSKASAGHPSLQSAETAPSGQTNGGLGIMQMDRLGNANSTVATTAANVVFPRSGHTSPKDANQPPPSPLPLPPPIPVSMLEKPISRSEKAKSKLFSRTPKMPASKSDSKEKALPSPSKIGSALSALQRANFSTSSLVDSSNSSIYSLGNSSSATIRPADSMFEDKTKEKKHNFLSRQKQKLKDEYHLSSVASNSRPTDPSAPSSLYNFHLPSLPTATSKSKKDKRFERSESRLDNESTFNFGSDWNGGNAFPSLSQTSTQDSTDHGRLGLQPPNGLEEALPYLKKVVHLLFDHEDIRTPIEDINRVVQMHIQLCVHRRTPELVVEDFRDLLGNAFASLDQSLRTAGEDRFLPTLVDLWLFTFATVLPYLQAVFLPLDMEVAGHGSIIPTEQARTLWQGTESHSNGQVRRNPTEINVRMLVLKSYRDLVVLPRYDTLKTIFSRLSLEFLPASLSATPGELTMSTSPPEFFPPMAPMARPGTAASLDPSVASYNSTSSTAFGDSGSGSGGGRSRAVSNVSYVSHASDGHRPFTPGGHQTLSSVREQNVESSKAVTELAGRMLQCMSVLSGLGGTDNADDEARKKLTELCRMLKLNWLGRGRTGRNRRGIVGGRVKRGDAREEVRVA</sequence>
<dbReference type="EMBL" id="CDHN01000004">
    <property type="protein sequence ID" value="CEJ92362.1"/>
    <property type="molecule type" value="Genomic_DNA"/>
</dbReference>
<dbReference type="GO" id="GO:0031932">
    <property type="term" value="C:TORC2 complex"/>
    <property type="evidence" value="ECO:0007669"/>
    <property type="project" value="TreeGrafter"/>
</dbReference>
<feature type="region of interest" description="Disordered" evidence="1">
    <location>
        <begin position="389"/>
        <end position="472"/>
    </location>
</feature>
<dbReference type="AlphaFoldDB" id="A0A0A1TNY4"/>
<evidence type="ECO:0008006" key="4">
    <source>
        <dbReference type="Google" id="ProtNLM"/>
    </source>
</evidence>
<dbReference type="OrthoDB" id="2290221at2759"/>
<feature type="compositionally biased region" description="Low complexity" evidence="1">
    <location>
        <begin position="191"/>
        <end position="208"/>
    </location>
</feature>
<feature type="compositionally biased region" description="Low complexity" evidence="1">
    <location>
        <begin position="338"/>
        <end position="354"/>
    </location>
</feature>
<protein>
    <recommendedName>
        <fullName evidence="4">HbrB-like protein</fullName>
    </recommendedName>
</protein>
<feature type="region of interest" description="Disordered" evidence="1">
    <location>
        <begin position="1"/>
        <end position="232"/>
    </location>
</feature>
<proteinExistence type="predicted"/>
<feature type="compositionally biased region" description="Polar residues" evidence="1">
    <location>
        <begin position="92"/>
        <end position="125"/>
    </location>
</feature>
<dbReference type="Pfam" id="PF08539">
    <property type="entry name" value="HbrB"/>
    <property type="match status" value="1"/>
</dbReference>
<feature type="compositionally biased region" description="Low complexity" evidence="1">
    <location>
        <begin position="1"/>
        <end position="41"/>
    </location>
</feature>
<evidence type="ECO:0000256" key="1">
    <source>
        <dbReference type="SAM" id="MobiDB-lite"/>
    </source>
</evidence>
<feature type="region of interest" description="Disordered" evidence="1">
    <location>
        <begin position="338"/>
        <end position="357"/>
    </location>
</feature>
<evidence type="ECO:0000313" key="2">
    <source>
        <dbReference type="EMBL" id="CEJ92362.1"/>
    </source>
</evidence>
<feature type="region of interest" description="Disordered" evidence="1">
    <location>
        <begin position="253"/>
        <end position="318"/>
    </location>
</feature>
<dbReference type="STRING" id="1531966.A0A0A1TNY4"/>
<feature type="compositionally biased region" description="Polar residues" evidence="1">
    <location>
        <begin position="212"/>
        <end position="223"/>
    </location>
</feature>